<reference evidence="5 6" key="1">
    <citation type="journal article" date="2015" name="Genome Biol. Evol.">
        <title>Comparative Genomics of a Bacterivorous Green Alga Reveals Evolutionary Causalities and Consequences of Phago-Mixotrophic Mode of Nutrition.</title>
        <authorList>
            <person name="Burns J.A."/>
            <person name="Paasch A."/>
            <person name="Narechania A."/>
            <person name="Kim E."/>
        </authorList>
    </citation>
    <scope>NUCLEOTIDE SEQUENCE [LARGE SCALE GENOMIC DNA]</scope>
    <source>
        <strain evidence="5 6">PLY_AMNH</strain>
    </source>
</reference>
<evidence type="ECO:0000259" key="4">
    <source>
        <dbReference type="Pfam" id="PF03061"/>
    </source>
</evidence>
<comment type="caution">
    <text evidence="5">The sequence shown here is derived from an EMBL/GenBank/DDBJ whole genome shotgun (WGS) entry which is preliminary data.</text>
</comment>
<dbReference type="PANTHER" id="PTHR21660">
    <property type="entry name" value="THIOESTERASE SUPERFAMILY MEMBER-RELATED"/>
    <property type="match status" value="1"/>
</dbReference>
<evidence type="ECO:0000256" key="2">
    <source>
        <dbReference type="ARBA" id="ARBA00022801"/>
    </source>
</evidence>
<feature type="transmembrane region" description="Helical" evidence="3">
    <location>
        <begin position="14"/>
        <end position="33"/>
    </location>
</feature>
<accession>A0AAE0FK28</accession>
<sequence length="375" mass="40177">MAIAEILFADMRHLYVGSALASIGLAMFLRYLAKPHKMDLTEAAFRVKCGHQTTGGFDSSLAASNFHPTDVSVGCVKTQMQLTEELSNFLGTLHGGVSALLVDVIGTYAIMAGGLFPGVTTDISVDYTAAAPIGSTVIGEGKLLKGGRNLAWCEVTLTTPEGKLLAKGRMTKFVGGRLASVYYIVMNLPNWIRCPLSARAISTTPSAQRTACPKSTLPVTEEGKTEYFRHFALCQPEDFAFIGFDRMFTGEGLRRVVEEEKLPGNVKFDIKVGPLLTNYLNAFHGAAAAAMIDDIGTAALVDYGCPPGASVNLSVSYFSGAPARAKLIAESRILRGGQTLGFVEVEIRCQRTNRLYYKGSLTKYGKGASTGSTKK</sequence>
<evidence type="ECO:0000256" key="1">
    <source>
        <dbReference type="ARBA" id="ARBA00008324"/>
    </source>
</evidence>
<keyword evidence="6" id="KW-1185">Reference proteome</keyword>
<dbReference type="Proteomes" id="UP001190700">
    <property type="component" value="Unassembled WGS sequence"/>
</dbReference>
<keyword evidence="3" id="KW-0812">Transmembrane</keyword>
<dbReference type="NCBIfam" id="TIGR00369">
    <property type="entry name" value="unchar_dom_1"/>
    <property type="match status" value="1"/>
</dbReference>
<dbReference type="Pfam" id="PF03061">
    <property type="entry name" value="4HBT"/>
    <property type="match status" value="2"/>
</dbReference>
<comment type="similarity">
    <text evidence="1">Belongs to the thioesterase PaaI family.</text>
</comment>
<dbReference type="InterPro" id="IPR006683">
    <property type="entry name" value="Thioestr_dom"/>
</dbReference>
<proteinExistence type="inferred from homology"/>
<evidence type="ECO:0000313" key="5">
    <source>
        <dbReference type="EMBL" id="KAK3261013.1"/>
    </source>
</evidence>
<dbReference type="InterPro" id="IPR039298">
    <property type="entry name" value="ACOT13"/>
</dbReference>
<name>A0AAE0FK28_9CHLO</name>
<dbReference type="InterPro" id="IPR003736">
    <property type="entry name" value="PAAI_dom"/>
</dbReference>
<protein>
    <recommendedName>
        <fullName evidence="4">Thioesterase domain-containing protein</fullName>
    </recommendedName>
</protein>
<dbReference type="SUPFAM" id="SSF54637">
    <property type="entry name" value="Thioesterase/thiol ester dehydrase-isomerase"/>
    <property type="match status" value="2"/>
</dbReference>
<dbReference type="InterPro" id="IPR029069">
    <property type="entry name" value="HotDog_dom_sf"/>
</dbReference>
<keyword evidence="3" id="KW-0472">Membrane</keyword>
<dbReference type="Gene3D" id="3.10.129.10">
    <property type="entry name" value="Hotdog Thioesterase"/>
    <property type="match status" value="2"/>
</dbReference>
<keyword evidence="2" id="KW-0378">Hydrolase</keyword>
<evidence type="ECO:0000313" key="6">
    <source>
        <dbReference type="Proteomes" id="UP001190700"/>
    </source>
</evidence>
<feature type="domain" description="Thioesterase" evidence="4">
    <location>
        <begin position="91"/>
        <end position="165"/>
    </location>
</feature>
<gene>
    <name evidence="5" type="ORF">CYMTET_30059</name>
</gene>
<dbReference type="EMBL" id="LGRX02017227">
    <property type="protein sequence ID" value="KAK3261013.1"/>
    <property type="molecule type" value="Genomic_DNA"/>
</dbReference>
<organism evidence="5 6">
    <name type="scientific">Cymbomonas tetramitiformis</name>
    <dbReference type="NCBI Taxonomy" id="36881"/>
    <lineage>
        <taxon>Eukaryota</taxon>
        <taxon>Viridiplantae</taxon>
        <taxon>Chlorophyta</taxon>
        <taxon>Pyramimonadophyceae</taxon>
        <taxon>Pyramimonadales</taxon>
        <taxon>Pyramimonadaceae</taxon>
        <taxon>Cymbomonas</taxon>
    </lineage>
</organism>
<feature type="domain" description="Thioesterase" evidence="4">
    <location>
        <begin position="283"/>
        <end position="351"/>
    </location>
</feature>
<dbReference type="GO" id="GO:0047617">
    <property type="term" value="F:fatty acyl-CoA hydrolase activity"/>
    <property type="evidence" value="ECO:0007669"/>
    <property type="project" value="InterPro"/>
</dbReference>
<keyword evidence="3" id="KW-1133">Transmembrane helix</keyword>
<evidence type="ECO:0000256" key="3">
    <source>
        <dbReference type="SAM" id="Phobius"/>
    </source>
</evidence>
<dbReference type="PANTHER" id="PTHR21660:SF1">
    <property type="entry name" value="ACYL-COENZYME A THIOESTERASE 13"/>
    <property type="match status" value="1"/>
</dbReference>
<dbReference type="CDD" id="cd03443">
    <property type="entry name" value="PaaI_thioesterase"/>
    <property type="match status" value="2"/>
</dbReference>
<dbReference type="AlphaFoldDB" id="A0AAE0FK28"/>